<keyword evidence="1" id="KW-0808">Transferase</keyword>
<keyword evidence="2" id="KW-1185">Reference proteome</keyword>
<dbReference type="Proteomes" id="UP000004263">
    <property type="component" value="Unassembled WGS sequence"/>
</dbReference>
<proteinExistence type="predicted"/>
<dbReference type="GO" id="GO:0016226">
    <property type="term" value="P:iron-sulfur cluster assembly"/>
    <property type="evidence" value="ECO:0007669"/>
    <property type="project" value="TreeGrafter"/>
</dbReference>
<organism evidence="1 2">
    <name type="scientific">Bermanella marisrubri</name>
    <dbReference type="NCBI Taxonomy" id="207949"/>
    <lineage>
        <taxon>Bacteria</taxon>
        <taxon>Pseudomonadati</taxon>
        <taxon>Pseudomonadota</taxon>
        <taxon>Gammaproteobacteria</taxon>
        <taxon>Oceanospirillales</taxon>
        <taxon>Oceanospirillaceae</taxon>
        <taxon>Bermanella</taxon>
    </lineage>
</organism>
<dbReference type="RefSeq" id="WP_007019045.1">
    <property type="nucleotide sequence ID" value="NZ_CH724120.1"/>
</dbReference>
<dbReference type="InterPro" id="IPR045179">
    <property type="entry name" value="YgfZ/GcvT"/>
</dbReference>
<sequence>MQDLQSYSINDCDYLIIQGPDSAKFMQGQFTCDINQATSHQFLRGACCNAKGRMVASFDLSLIDKDQYLLVMAKGLADILQNHLKKYAVFFKAEIVKKQFNAYHFDTITNSDLTEDFSQSRTGERLIKRQGFNAGFDVIQLSADASGIDATVNVKQPSQDVNLARIQAGLARVTPETSEELIPQMLNLQLTNGVSFKKGCYTGQEIVARMQYLGKLKRHCYRVAFNQAAEVGDSLFAGDKSIGTLVNLAANGDGFEGLAVIEDKHLNAPLTLGSQSTPIEVLCLPYEPQQGDEE</sequence>
<dbReference type="InterPro" id="IPR017703">
    <property type="entry name" value="YgfZ/GCV_T_CS"/>
</dbReference>
<accession>Q1N1G5</accession>
<dbReference type="HOGENOM" id="CLU_007884_6_2_6"/>
<dbReference type="NCBIfam" id="TIGR03317">
    <property type="entry name" value="ygfZ_signature"/>
    <property type="match status" value="1"/>
</dbReference>
<dbReference type="SUPFAM" id="SSF103025">
    <property type="entry name" value="Folate-binding domain"/>
    <property type="match status" value="1"/>
</dbReference>
<name>Q1N1G5_9GAMM</name>
<dbReference type="PANTHER" id="PTHR22602:SF0">
    <property type="entry name" value="TRANSFERASE CAF17, MITOCHONDRIAL-RELATED"/>
    <property type="match status" value="1"/>
</dbReference>
<dbReference type="GO" id="GO:0016740">
    <property type="term" value="F:transferase activity"/>
    <property type="evidence" value="ECO:0007669"/>
    <property type="project" value="UniProtKB-KW"/>
</dbReference>
<dbReference type="Gene3D" id="2.40.30.160">
    <property type="match status" value="1"/>
</dbReference>
<evidence type="ECO:0000313" key="1">
    <source>
        <dbReference type="EMBL" id="EAT12085.1"/>
    </source>
</evidence>
<dbReference type="AlphaFoldDB" id="Q1N1G5"/>
<dbReference type="STRING" id="207949.RED65_03565"/>
<dbReference type="PANTHER" id="PTHR22602">
    <property type="entry name" value="TRANSFERASE CAF17, MITOCHONDRIAL-RELATED"/>
    <property type="match status" value="1"/>
</dbReference>
<evidence type="ECO:0000313" key="2">
    <source>
        <dbReference type="Proteomes" id="UP000004263"/>
    </source>
</evidence>
<dbReference type="OrthoDB" id="9796287at2"/>
<dbReference type="EMBL" id="AAQH01000010">
    <property type="protein sequence ID" value="EAT12085.1"/>
    <property type="molecule type" value="Genomic_DNA"/>
</dbReference>
<protein>
    <submittedName>
        <fullName evidence="1">Aminomethyl transferase, putative</fullName>
    </submittedName>
</protein>
<comment type="caution">
    <text evidence="1">The sequence shown here is derived from an EMBL/GenBank/DDBJ whole genome shotgun (WGS) entry which is preliminary data.</text>
</comment>
<dbReference type="Gene3D" id="3.30.70.1400">
    <property type="entry name" value="Aminomethyltransferase beta-barrel domains"/>
    <property type="match status" value="1"/>
</dbReference>
<gene>
    <name evidence="1" type="ORF">RED65_03565</name>
</gene>
<reference evidence="1 2" key="1">
    <citation type="submission" date="2006-03" db="EMBL/GenBank/DDBJ databases">
        <authorList>
            <person name="Pinhassi J."/>
            <person name="Pedros-Alio C."/>
            <person name="Ferriera S."/>
            <person name="Johnson J."/>
            <person name="Kravitz S."/>
            <person name="Halpern A."/>
            <person name="Remington K."/>
            <person name="Beeson K."/>
            <person name="Tran B."/>
            <person name="Rogers Y.-H."/>
            <person name="Friedman R."/>
            <person name="Venter J.C."/>
        </authorList>
    </citation>
    <scope>NUCLEOTIDE SEQUENCE [LARGE SCALE GENOMIC DNA]</scope>
    <source>
        <strain evidence="1 2">RED65</strain>
    </source>
</reference>